<dbReference type="SUPFAM" id="SSF102405">
    <property type="entry name" value="MCP/YpsA-like"/>
    <property type="match status" value="1"/>
</dbReference>
<dbReference type="GO" id="GO:0005829">
    <property type="term" value="C:cytosol"/>
    <property type="evidence" value="ECO:0007669"/>
    <property type="project" value="TreeGrafter"/>
</dbReference>
<comment type="caution">
    <text evidence="1">The sequence shown here is derived from an EMBL/GenBank/DDBJ whole genome shotgun (WGS) entry which is preliminary data.</text>
</comment>
<dbReference type="PANTHER" id="PTHR43393:SF3">
    <property type="entry name" value="LYSINE DECARBOXYLASE-LIKE PROTEIN"/>
    <property type="match status" value="1"/>
</dbReference>
<evidence type="ECO:0000313" key="1">
    <source>
        <dbReference type="EMBL" id="MBU2689974.1"/>
    </source>
</evidence>
<reference evidence="1" key="1">
    <citation type="submission" date="2021-05" db="EMBL/GenBank/DDBJ databases">
        <title>Energy efficiency and biological interactions define the core microbiome of deep oligotrophic groundwater.</title>
        <authorList>
            <person name="Mehrshad M."/>
            <person name="Lopez-Fernandez M."/>
            <person name="Bell E."/>
            <person name="Bernier-Latmani R."/>
            <person name="Bertilsson S."/>
            <person name="Dopson M."/>
        </authorList>
    </citation>
    <scope>NUCLEOTIDE SEQUENCE</scope>
    <source>
        <strain evidence="1">Modern_marine.mb.64</strain>
    </source>
</reference>
<dbReference type="InterPro" id="IPR052341">
    <property type="entry name" value="LOG_family_nucleotidases"/>
</dbReference>
<proteinExistence type="predicted"/>
<sequence length="154" mass="15785">MGGSTCSKELYNDTRLMAGKLAARGVVILCGGGSGIMEAAARGASESGGLTLGILPGSSAGQTPPNRWIQIPIYTGLSDARNAVNVRSSQAILAVGGSYGTLSEIALALKIGKPVVTYKTWDLPPPPTGDRGPLHAAGNPDEAVRLLLDLVEME</sequence>
<accession>A0A948RXD0</accession>
<evidence type="ECO:0000313" key="2">
    <source>
        <dbReference type="Proteomes" id="UP000777784"/>
    </source>
</evidence>
<dbReference type="NCBIfam" id="TIGR00725">
    <property type="entry name" value="TIGR00725 family protein"/>
    <property type="match status" value="1"/>
</dbReference>
<dbReference type="PANTHER" id="PTHR43393">
    <property type="entry name" value="CYTOKININ RIBOSIDE 5'-MONOPHOSPHATE PHOSPHORIBOHYDROLASE"/>
    <property type="match status" value="1"/>
</dbReference>
<dbReference type="Gene3D" id="3.40.50.450">
    <property type="match status" value="1"/>
</dbReference>
<organism evidence="1 2">
    <name type="scientific">Eiseniibacteriota bacterium</name>
    <dbReference type="NCBI Taxonomy" id="2212470"/>
    <lineage>
        <taxon>Bacteria</taxon>
        <taxon>Candidatus Eiseniibacteriota</taxon>
    </lineage>
</organism>
<dbReference type="InterPro" id="IPR005268">
    <property type="entry name" value="CHP00725"/>
</dbReference>
<name>A0A948RXD0_UNCEI</name>
<protein>
    <submittedName>
        <fullName evidence="1">TIGR00725 family protein</fullName>
    </submittedName>
</protein>
<dbReference type="Proteomes" id="UP000777784">
    <property type="component" value="Unassembled WGS sequence"/>
</dbReference>
<dbReference type="EMBL" id="JAHJDP010000022">
    <property type="protein sequence ID" value="MBU2689974.1"/>
    <property type="molecule type" value="Genomic_DNA"/>
</dbReference>
<dbReference type="Pfam" id="PF18306">
    <property type="entry name" value="LDcluster4"/>
    <property type="match status" value="1"/>
</dbReference>
<dbReference type="AlphaFoldDB" id="A0A948RXD0"/>
<dbReference type="InterPro" id="IPR041164">
    <property type="entry name" value="LDcluster4"/>
</dbReference>
<gene>
    <name evidence="1" type="ORF">KJ970_03540</name>
</gene>